<proteinExistence type="predicted"/>
<dbReference type="SUPFAM" id="SSF49373">
    <property type="entry name" value="Invasin/intimin cell-adhesion fragments"/>
    <property type="match status" value="1"/>
</dbReference>
<dbReference type="SMART" id="SM00635">
    <property type="entry name" value="BID_2"/>
    <property type="match status" value="1"/>
</dbReference>
<keyword evidence="3" id="KW-1185">Reference proteome</keyword>
<dbReference type="Gene3D" id="2.60.40.1080">
    <property type="match status" value="1"/>
</dbReference>
<dbReference type="InterPro" id="IPR003343">
    <property type="entry name" value="Big_2"/>
</dbReference>
<dbReference type="RefSeq" id="YP_010013512.1">
    <property type="nucleotide sequence ID" value="NC_053512.1"/>
</dbReference>
<dbReference type="KEGG" id="vg:63210125"/>
<evidence type="ECO:0000259" key="1">
    <source>
        <dbReference type="SMART" id="SM00635"/>
    </source>
</evidence>
<accession>A0A2D1GPU3</accession>
<dbReference type="Pfam" id="PF02368">
    <property type="entry name" value="Big_2"/>
    <property type="match status" value="1"/>
</dbReference>
<evidence type="ECO:0000313" key="3">
    <source>
        <dbReference type="Proteomes" id="UP000229090"/>
    </source>
</evidence>
<dbReference type="EMBL" id="MG009575">
    <property type="protein sequence ID" value="ATN93985.1"/>
    <property type="molecule type" value="Genomic_DNA"/>
</dbReference>
<dbReference type="Proteomes" id="UP000229090">
    <property type="component" value="Segment"/>
</dbReference>
<gene>
    <name evidence="2" type="primary">22</name>
    <name evidence="2" type="ORF">SEA_KUMAO_22</name>
</gene>
<evidence type="ECO:0000313" key="2">
    <source>
        <dbReference type="EMBL" id="ATN93985.1"/>
    </source>
</evidence>
<name>A0A2D1GPU3_9CAUD</name>
<feature type="domain" description="BIG2" evidence="1">
    <location>
        <begin position="219"/>
        <end position="296"/>
    </location>
</feature>
<dbReference type="InterPro" id="IPR008964">
    <property type="entry name" value="Invasin/intimin_cell_adhesion"/>
</dbReference>
<reference evidence="3" key="1">
    <citation type="submission" date="2017-09" db="EMBL/GenBank/DDBJ databases">
        <authorList>
            <person name="Ehlers B."/>
            <person name="Leendertz F.H."/>
        </authorList>
    </citation>
    <scope>NUCLEOTIDE SEQUENCE [LARGE SCALE GENOMIC DNA]</scope>
</reference>
<organism evidence="2 3">
    <name type="scientific">Mycobacterium phage Kumao</name>
    <dbReference type="NCBI Taxonomy" id="2041344"/>
    <lineage>
        <taxon>Viruses</taxon>
        <taxon>Duplodnaviria</taxon>
        <taxon>Heunggongvirae</taxon>
        <taxon>Uroviricota</taxon>
        <taxon>Caudoviricetes</taxon>
        <taxon>Vilmaviridae</taxon>
        <taxon>Kumaovirus</taxon>
        <taxon>Kumaovirus kumao</taxon>
    </lineage>
</organism>
<protein>
    <submittedName>
        <fullName evidence="2">Major tail protein</fullName>
    </submittedName>
</protein>
<sequence length="300" mass="32572">MADFETLRDAKNDLVVSHKHFAILFDKMSNPGVATLEDPATGDLEVPATAESAGVIEKQAGVSITHEIESTDIEGYGDAEPVRTIISKRTVQFQANFLETNRVVLEKFWGTYFRAGDNLTVSPHGGVTLKTPTLPKNTFYRCYLVAMDDVDGEEFHPYFIMPRTKLVNVDTQESQDDGAVTYSMTFQAFRDKQLGFSVLQGWCGPGWRLLIDKTGFVEAPNGIEIDPGSLALEVGDDEQLTVMADNGINRTPDATFESSDPSVAEVDADGLVTAVGAGSATITAEWGEFSDTITVTVTSP</sequence>
<dbReference type="GeneID" id="63210125"/>